<reference evidence="3 4" key="3">
    <citation type="submission" date="2019-11" db="EMBL/GenBank/DDBJ databases">
        <title>A de novo genome assembly of a pear dwarfing rootstock.</title>
        <authorList>
            <person name="Wang F."/>
            <person name="Wang J."/>
            <person name="Li S."/>
            <person name="Zhang Y."/>
            <person name="Fang M."/>
            <person name="Ma L."/>
            <person name="Zhao Y."/>
            <person name="Jiang S."/>
        </authorList>
    </citation>
    <scope>NUCLEOTIDE SEQUENCE [LARGE SCALE GENOMIC DNA]</scope>
    <source>
        <strain evidence="3">S2</strain>
        <tissue evidence="3">Leaf</tissue>
    </source>
</reference>
<evidence type="ECO:0000313" key="4">
    <source>
        <dbReference type="Proteomes" id="UP000327157"/>
    </source>
</evidence>
<dbReference type="EMBL" id="SMOL01000004">
    <property type="protein sequence ID" value="KAB2637167.1"/>
    <property type="molecule type" value="Genomic_DNA"/>
</dbReference>
<keyword evidence="1" id="KW-0175">Coiled coil</keyword>
<evidence type="ECO:0000256" key="1">
    <source>
        <dbReference type="SAM" id="Coils"/>
    </source>
</evidence>
<feature type="coiled-coil region" evidence="1">
    <location>
        <begin position="855"/>
        <end position="882"/>
    </location>
</feature>
<reference evidence="3 4" key="1">
    <citation type="submission" date="2019-09" db="EMBL/GenBank/DDBJ databases">
        <authorList>
            <person name="Ou C."/>
        </authorList>
    </citation>
    <scope>NUCLEOTIDE SEQUENCE [LARGE SCALE GENOMIC DNA]</scope>
    <source>
        <strain evidence="3">S2</strain>
        <tissue evidence="3">Leaf</tissue>
    </source>
</reference>
<dbReference type="PANTHER" id="PTHR33883:SF10">
    <property type="entry name" value="WPP DOMAIN-ASSOCIATED PROTEIN"/>
    <property type="match status" value="1"/>
</dbReference>
<feature type="region of interest" description="Disordered" evidence="2">
    <location>
        <begin position="291"/>
        <end position="363"/>
    </location>
</feature>
<feature type="coiled-coil region" evidence="1">
    <location>
        <begin position="454"/>
        <end position="481"/>
    </location>
</feature>
<protein>
    <submittedName>
        <fullName evidence="3">WPP domain-associated protein-like</fullName>
    </submittedName>
</protein>
<feature type="compositionally biased region" description="Basic and acidic residues" evidence="2">
    <location>
        <begin position="347"/>
        <end position="363"/>
    </location>
</feature>
<dbReference type="AlphaFoldDB" id="A0A5N5ICZ8"/>
<evidence type="ECO:0000256" key="2">
    <source>
        <dbReference type="SAM" id="MobiDB-lite"/>
    </source>
</evidence>
<dbReference type="OrthoDB" id="619142at2759"/>
<feature type="coiled-coil region" evidence="1">
    <location>
        <begin position="591"/>
        <end position="685"/>
    </location>
</feature>
<comment type="caution">
    <text evidence="3">The sequence shown here is derived from an EMBL/GenBank/DDBJ whole genome shotgun (WGS) entry which is preliminary data.</text>
</comment>
<feature type="compositionally biased region" description="Low complexity" evidence="2">
    <location>
        <begin position="321"/>
        <end position="345"/>
    </location>
</feature>
<dbReference type="Proteomes" id="UP000327157">
    <property type="component" value="Chromosome 5"/>
</dbReference>
<dbReference type="InterPro" id="IPR037490">
    <property type="entry name" value="WAP"/>
</dbReference>
<name>A0A5N5ICZ8_9ROSA</name>
<sequence length="921" mass="105671">MNNGVESCNGDLVQLSNDVKENDNPGLEILQDLDSCWKEINDRLTVSRVVSDSVIKGIVDAVRQEAAEKIAQKELEVTKLKEMLHVSRVGGDENEFLPRERESKGTEDRVIKKGARGGVCPNFFEAVVEHDGMEKSLGILRGATKEQFNKLKNEVDRMRGCSSIKRIGSDSQLLGLGDKLQDNASNRWIDVARSFDSLKGTVETVFQQVEEMVSSAKASVCEWQQEQDFKAEIEALVMRNCIWSIEEKNRDQFYGNKNLNWHGRMEEISSLREELDTITKSLSVSDIGHLSSHGSLEVDEGSKDYKKGDRSHHKVLNNLKSSPSLSLMSSSTSTSTSTSTSSSLSEENGKHDESERSMQERLDVNRVTRMSTDELKSYLTKLKRSHESEVQDLTEQIFSLRREFFRERGSSLPSKKSKEFDMLRRRISEVITKLDEVLVEKEEVATCGNNEESLSSLKERLELLISENHHLRDLLANKEREVKCQVSEAAEKTSEHSMAEAKLLKTSANLKSAVEDADIEALIVEDTYACILRGMMDQIKCIAEESHVENIYIQEIYKSILKEASHSAQTASQSEIEDLSMEYTIMQEHFVLVFKEAMKDAEQNLKNLNMKYREENELRVSLEMEKLEIEKQCEVEVANKERLKTEITFLSEEKEQLAQDATAALEIERERYESAAQELHNLKDETCRLQKLISDSIEESNAIKQHLTEALEQNERYKADVWEQDQKLELTMKNLCEERRMLLDANEEKKKVFSLFELTKKEFCEERRMLLDANQEKRNAFSLLEAKEREHKQQLESMAVHIRELWKAVAEFENRVTQDISGKCSRLRNLSYQLCFLKQKANVIVKRGLLYEKRLEKKCSELEKAEAEVDLLGDKVDTLLSLVEKIHIALDHYSPVLKHYPGITEILKLIRRELTGEIKAA</sequence>
<proteinExistence type="predicted"/>
<dbReference type="PANTHER" id="PTHR33883">
    <property type="entry name" value="WPP DOMAIN-ASSOCIATED PROTEIN"/>
    <property type="match status" value="1"/>
</dbReference>
<reference evidence="4" key="2">
    <citation type="submission" date="2019-10" db="EMBL/GenBank/DDBJ databases">
        <title>A de novo genome assembly of a pear dwarfing rootstock.</title>
        <authorList>
            <person name="Wang F."/>
            <person name="Wang J."/>
            <person name="Li S."/>
            <person name="Zhang Y."/>
            <person name="Fang M."/>
            <person name="Ma L."/>
            <person name="Zhao Y."/>
            <person name="Jiang S."/>
        </authorList>
    </citation>
    <scope>NUCLEOTIDE SEQUENCE [LARGE SCALE GENOMIC DNA]</scope>
</reference>
<evidence type="ECO:0000313" key="3">
    <source>
        <dbReference type="EMBL" id="KAB2637167.1"/>
    </source>
</evidence>
<keyword evidence="4" id="KW-1185">Reference proteome</keyword>
<accession>A0A5N5ICZ8</accession>
<gene>
    <name evidence="3" type="ORF">D8674_027701</name>
</gene>
<organism evidence="3 4">
    <name type="scientific">Pyrus ussuriensis x Pyrus communis</name>
    <dbReference type="NCBI Taxonomy" id="2448454"/>
    <lineage>
        <taxon>Eukaryota</taxon>
        <taxon>Viridiplantae</taxon>
        <taxon>Streptophyta</taxon>
        <taxon>Embryophyta</taxon>
        <taxon>Tracheophyta</taxon>
        <taxon>Spermatophyta</taxon>
        <taxon>Magnoliopsida</taxon>
        <taxon>eudicotyledons</taxon>
        <taxon>Gunneridae</taxon>
        <taxon>Pentapetalae</taxon>
        <taxon>rosids</taxon>
        <taxon>fabids</taxon>
        <taxon>Rosales</taxon>
        <taxon>Rosaceae</taxon>
        <taxon>Amygdaloideae</taxon>
        <taxon>Maleae</taxon>
        <taxon>Pyrus</taxon>
    </lineage>
</organism>